<dbReference type="EMBL" id="CAMXCT020006607">
    <property type="protein sequence ID" value="CAL1170240.1"/>
    <property type="molecule type" value="Genomic_DNA"/>
</dbReference>
<dbReference type="InterPro" id="IPR035979">
    <property type="entry name" value="RBD_domain_sf"/>
</dbReference>
<name>A0A9P1DV37_9DINO</name>
<evidence type="ECO:0000256" key="2">
    <source>
        <dbReference type="ARBA" id="ARBA00022884"/>
    </source>
</evidence>
<proteinExistence type="predicted"/>
<protein>
    <submittedName>
        <fullName evidence="7">Heterogeneous nuclear ribonucleoprotein H (HnRNP H) [Cleaved into: Heterogeneous nuclear ribonucleoprotein H, N-terminally processed]</fullName>
    </submittedName>
</protein>
<dbReference type="AlphaFoldDB" id="A0A9P1DV37"/>
<keyword evidence="2 3" id="KW-0694">RNA-binding</keyword>
<dbReference type="Proteomes" id="UP001152797">
    <property type="component" value="Unassembled WGS sequence"/>
</dbReference>
<evidence type="ECO:0000256" key="3">
    <source>
        <dbReference type="PROSITE-ProRule" id="PRU00176"/>
    </source>
</evidence>
<evidence type="ECO:0000256" key="1">
    <source>
        <dbReference type="ARBA" id="ARBA00022737"/>
    </source>
</evidence>
<sequence>MGIPTTAKTSLEPVASTGDYGVGGAAFVRLRGLPFSSSPEDVAAFFAEYGVAPEHVIMGAEGQTGRPSGEAWVQFSSEAMAAQARMTKDRQKIGNRYIEVGA</sequence>
<dbReference type="EMBL" id="CAMXCT010006607">
    <property type="protein sequence ID" value="CAI4016865.1"/>
    <property type="molecule type" value="Genomic_DNA"/>
</dbReference>
<comment type="caution">
    <text evidence="5">The sequence shown here is derived from an EMBL/GenBank/DDBJ whole genome shotgun (WGS) entry which is preliminary data.</text>
</comment>
<dbReference type="PANTHER" id="PTHR13976">
    <property type="entry name" value="HETEROGENEOUS NUCLEAR RIBONUCLEOPROTEIN-RELATED"/>
    <property type="match status" value="1"/>
</dbReference>
<accession>A0A9P1DV37</accession>
<dbReference type="Gene3D" id="3.30.70.330">
    <property type="match status" value="1"/>
</dbReference>
<dbReference type="InterPro" id="IPR000504">
    <property type="entry name" value="RRM_dom"/>
</dbReference>
<keyword evidence="7" id="KW-0687">Ribonucleoprotein</keyword>
<evidence type="ECO:0000313" key="7">
    <source>
        <dbReference type="EMBL" id="CAL4804177.1"/>
    </source>
</evidence>
<dbReference type="InterPro" id="IPR050666">
    <property type="entry name" value="ESRP"/>
</dbReference>
<dbReference type="OrthoDB" id="449188at2759"/>
<reference evidence="6" key="2">
    <citation type="submission" date="2024-04" db="EMBL/GenBank/DDBJ databases">
        <authorList>
            <person name="Chen Y."/>
            <person name="Shah S."/>
            <person name="Dougan E. K."/>
            <person name="Thang M."/>
            <person name="Chan C."/>
        </authorList>
    </citation>
    <scope>NUCLEOTIDE SEQUENCE [LARGE SCALE GENOMIC DNA]</scope>
</reference>
<dbReference type="GO" id="GO:0003723">
    <property type="term" value="F:RNA binding"/>
    <property type="evidence" value="ECO:0007669"/>
    <property type="project" value="UniProtKB-UniRule"/>
</dbReference>
<dbReference type="Pfam" id="PF00076">
    <property type="entry name" value="RRM_1"/>
    <property type="match status" value="1"/>
</dbReference>
<gene>
    <name evidence="5" type="ORF">C1SCF055_LOCUS41560</name>
</gene>
<keyword evidence="8" id="KW-1185">Reference proteome</keyword>
<keyword evidence="1" id="KW-0677">Repeat</keyword>
<dbReference type="SMART" id="SM00360">
    <property type="entry name" value="RRM"/>
    <property type="match status" value="1"/>
</dbReference>
<dbReference type="SUPFAM" id="SSF54928">
    <property type="entry name" value="RNA-binding domain, RBD"/>
    <property type="match status" value="1"/>
</dbReference>
<evidence type="ECO:0000313" key="5">
    <source>
        <dbReference type="EMBL" id="CAI4016865.1"/>
    </source>
</evidence>
<dbReference type="EMBL" id="CAMXCT030006607">
    <property type="protein sequence ID" value="CAL4804177.1"/>
    <property type="molecule type" value="Genomic_DNA"/>
</dbReference>
<evidence type="ECO:0000313" key="6">
    <source>
        <dbReference type="EMBL" id="CAL1170240.1"/>
    </source>
</evidence>
<dbReference type="InterPro" id="IPR012677">
    <property type="entry name" value="Nucleotide-bd_a/b_plait_sf"/>
</dbReference>
<organism evidence="5">
    <name type="scientific">Cladocopium goreaui</name>
    <dbReference type="NCBI Taxonomy" id="2562237"/>
    <lineage>
        <taxon>Eukaryota</taxon>
        <taxon>Sar</taxon>
        <taxon>Alveolata</taxon>
        <taxon>Dinophyceae</taxon>
        <taxon>Suessiales</taxon>
        <taxon>Symbiodiniaceae</taxon>
        <taxon>Cladocopium</taxon>
    </lineage>
</organism>
<dbReference type="GO" id="GO:1990904">
    <property type="term" value="C:ribonucleoprotein complex"/>
    <property type="evidence" value="ECO:0007669"/>
    <property type="project" value="UniProtKB-KW"/>
</dbReference>
<evidence type="ECO:0000259" key="4">
    <source>
        <dbReference type="PROSITE" id="PS50102"/>
    </source>
</evidence>
<evidence type="ECO:0000313" key="8">
    <source>
        <dbReference type="Proteomes" id="UP001152797"/>
    </source>
</evidence>
<feature type="domain" description="RRM" evidence="4">
    <location>
        <begin position="26"/>
        <end position="102"/>
    </location>
</feature>
<reference evidence="5" key="1">
    <citation type="submission" date="2022-10" db="EMBL/GenBank/DDBJ databases">
        <authorList>
            <person name="Chen Y."/>
            <person name="Dougan E. K."/>
            <person name="Chan C."/>
            <person name="Rhodes N."/>
            <person name="Thang M."/>
        </authorList>
    </citation>
    <scope>NUCLEOTIDE SEQUENCE</scope>
</reference>
<dbReference type="PROSITE" id="PS50102">
    <property type="entry name" value="RRM"/>
    <property type="match status" value="1"/>
</dbReference>